<protein>
    <submittedName>
        <fullName evidence="2">Uncharacterized protein</fullName>
    </submittedName>
</protein>
<evidence type="ECO:0000313" key="2">
    <source>
        <dbReference type="EMBL" id="JAD68322.1"/>
    </source>
</evidence>
<reference evidence="2" key="2">
    <citation type="journal article" date="2015" name="Data Brief">
        <title>Shoot transcriptome of the giant reed, Arundo donax.</title>
        <authorList>
            <person name="Barrero R.A."/>
            <person name="Guerrero F.D."/>
            <person name="Moolhuijzen P."/>
            <person name="Goolsby J.A."/>
            <person name="Tidwell J."/>
            <person name="Bellgard S.E."/>
            <person name="Bellgard M.I."/>
        </authorList>
    </citation>
    <scope>NUCLEOTIDE SEQUENCE</scope>
    <source>
        <tissue evidence="2">Shoot tissue taken approximately 20 cm above the soil surface</tissue>
    </source>
</reference>
<organism evidence="2">
    <name type="scientific">Arundo donax</name>
    <name type="common">Giant reed</name>
    <name type="synonym">Donax arundinaceus</name>
    <dbReference type="NCBI Taxonomy" id="35708"/>
    <lineage>
        <taxon>Eukaryota</taxon>
        <taxon>Viridiplantae</taxon>
        <taxon>Streptophyta</taxon>
        <taxon>Embryophyta</taxon>
        <taxon>Tracheophyta</taxon>
        <taxon>Spermatophyta</taxon>
        <taxon>Magnoliopsida</taxon>
        <taxon>Liliopsida</taxon>
        <taxon>Poales</taxon>
        <taxon>Poaceae</taxon>
        <taxon>PACMAD clade</taxon>
        <taxon>Arundinoideae</taxon>
        <taxon>Arundineae</taxon>
        <taxon>Arundo</taxon>
    </lineage>
</organism>
<reference evidence="2" key="1">
    <citation type="submission" date="2014-09" db="EMBL/GenBank/DDBJ databases">
        <authorList>
            <person name="Magalhaes I.L.F."/>
            <person name="Oliveira U."/>
            <person name="Santos F.R."/>
            <person name="Vidigal T.H.D.A."/>
            <person name="Brescovit A.D."/>
            <person name="Santos A.J."/>
        </authorList>
    </citation>
    <scope>NUCLEOTIDE SEQUENCE</scope>
    <source>
        <tissue evidence="2">Shoot tissue taken approximately 20 cm above the soil surface</tissue>
    </source>
</reference>
<name>A0A0A9C9X6_ARUDO</name>
<proteinExistence type="predicted"/>
<dbReference type="EMBL" id="GBRH01229573">
    <property type="protein sequence ID" value="JAD68322.1"/>
    <property type="molecule type" value="Transcribed_RNA"/>
</dbReference>
<dbReference type="AlphaFoldDB" id="A0A0A9C9X6"/>
<accession>A0A0A9C9X6</accession>
<sequence>MGDWSAEAGQCSPWHRRVDLALPWPDLSPPRLDPSSPWVGRRMGARSTGGDARSSGRIHGGCT</sequence>
<feature type="region of interest" description="Disordered" evidence="1">
    <location>
        <begin position="22"/>
        <end position="63"/>
    </location>
</feature>
<evidence type="ECO:0000256" key="1">
    <source>
        <dbReference type="SAM" id="MobiDB-lite"/>
    </source>
</evidence>